<organism evidence="4 5">
    <name type="scientific">Rhodococcus koreensis</name>
    <dbReference type="NCBI Taxonomy" id="99653"/>
    <lineage>
        <taxon>Bacteria</taxon>
        <taxon>Bacillati</taxon>
        <taxon>Actinomycetota</taxon>
        <taxon>Actinomycetes</taxon>
        <taxon>Mycobacteriales</taxon>
        <taxon>Nocardiaceae</taxon>
        <taxon>Rhodococcus</taxon>
    </lineage>
</organism>
<proteinExistence type="inferred from homology"/>
<keyword evidence="5" id="KW-1185">Reference proteome</keyword>
<evidence type="ECO:0000256" key="1">
    <source>
        <dbReference type="ARBA" id="ARBA00008898"/>
    </source>
</evidence>
<dbReference type="EMBL" id="FNSV01000005">
    <property type="protein sequence ID" value="SEC71109.1"/>
    <property type="molecule type" value="Genomic_DNA"/>
</dbReference>
<keyword evidence="2" id="KW-0560">Oxidoreductase</keyword>
<dbReference type="SUPFAM" id="SSF50475">
    <property type="entry name" value="FMN-binding split barrel"/>
    <property type="match status" value="1"/>
</dbReference>
<dbReference type="Gene3D" id="2.30.110.10">
    <property type="entry name" value="Electron Transport, Fmn-binding Protein, Chain A"/>
    <property type="match status" value="1"/>
</dbReference>
<protein>
    <submittedName>
        <fullName evidence="4">NADH-FMN oxidoreductase RutF, flavin reductase (DIM6/NTAB) family</fullName>
    </submittedName>
</protein>
<dbReference type="AlphaFoldDB" id="A0A1H4UQQ4"/>
<name>A0A1H4UQQ4_9NOCA</name>
<dbReference type="PANTHER" id="PTHR30466">
    <property type="entry name" value="FLAVIN REDUCTASE"/>
    <property type="match status" value="1"/>
</dbReference>
<reference evidence="5" key="1">
    <citation type="submission" date="2016-10" db="EMBL/GenBank/DDBJ databases">
        <authorList>
            <person name="Varghese N."/>
            <person name="Submissions S."/>
        </authorList>
    </citation>
    <scope>NUCLEOTIDE SEQUENCE [LARGE SCALE GENOMIC DNA]</scope>
    <source>
        <strain evidence="5">DSM 44498</strain>
    </source>
</reference>
<dbReference type="OrthoDB" id="9792858at2"/>
<dbReference type="InterPro" id="IPR050268">
    <property type="entry name" value="NADH-dep_flavin_reductase"/>
</dbReference>
<feature type="domain" description="Flavin reductase like" evidence="3">
    <location>
        <begin position="25"/>
        <end position="169"/>
    </location>
</feature>
<dbReference type="InterPro" id="IPR002563">
    <property type="entry name" value="Flavin_Rdtase-like_dom"/>
</dbReference>
<evidence type="ECO:0000256" key="2">
    <source>
        <dbReference type="ARBA" id="ARBA00023002"/>
    </source>
</evidence>
<dbReference type="SMART" id="SM00903">
    <property type="entry name" value="Flavin_Reduct"/>
    <property type="match status" value="1"/>
</dbReference>
<dbReference type="InterPro" id="IPR012349">
    <property type="entry name" value="Split_barrel_FMN-bd"/>
</dbReference>
<accession>A0A1H4UQQ4</accession>
<dbReference type="RefSeq" id="WP_072949196.1">
    <property type="nucleotide sequence ID" value="NZ_CP070609.1"/>
</dbReference>
<dbReference type="PANTHER" id="PTHR30466:SF11">
    <property type="entry name" value="FLAVIN-DEPENDENT MONOOXYGENASE, REDUCTASE SUBUNIT HSAB"/>
    <property type="match status" value="1"/>
</dbReference>
<evidence type="ECO:0000313" key="5">
    <source>
        <dbReference type="Proteomes" id="UP000183561"/>
    </source>
</evidence>
<evidence type="ECO:0000313" key="4">
    <source>
        <dbReference type="EMBL" id="SEC71109.1"/>
    </source>
</evidence>
<comment type="similarity">
    <text evidence="1">Belongs to the non-flavoprotein flavin reductase family.</text>
</comment>
<sequence>MRTPTSPHITATTPEDIADAYRTVLGKFCTGVVAVTALDDTGNPVGLTVGSFSSVSLDPALVAFFVGRHSTTFPKVAASGRFCANILAADQHELGRAFARSGTDKFHGIDWTPATTGSPRLTGAHAWVDCHIDLVQAVGDHDLVVGRVVELGATDTPDPLLFYTSTFHQLTPASPA</sequence>
<dbReference type="Proteomes" id="UP000183561">
    <property type="component" value="Unassembled WGS sequence"/>
</dbReference>
<evidence type="ECO:0000259" key="3">
    <source>
        <dbReference type="SMART" id="SM00903"/>
    </source>
</evidence>
<dbReference type="Pfam" id="PF01613">
    <property type="entry name" value="Flavin_Reduct"/>
    <property type="match status" value="1"/>
</dbReference>
<dbReference type="GO" id="GO:0042602">
    <property type="term" value="F:riboflavin reductase (NADPH) activity"/>
    <property type="evidence" value="ECO:0007669"/>
    <property type="project" value="TreeGrafter"/>
</dbReference>
<gene>
    <name evidence="4" type="ORF">SAMN04490239_5146</name>
</gene>
<dbReference type="GO" id="GO:0010181">
    <property type="term" value="F:FMN binding"/>
    <property type="evidence" value="ECO:0007669"/>
    <property type="project" value="InterPro"/>
</dbReference>